<dbReference type="Gene3D" id="1.10.287.950">
    <property type="entry name" value="Methyl-accepting chemotaxis protein"/>
    <property type="match status" value="1"/>
</dbReference>
<comment type="subcellular location">
    <subcellularLocation>
        <location evidence="1">Cell membrane</location>
        <topology evidence="1">Multi-pass membrane protein</topology>
    </subcellularLocation>
</comment>
<dbReference type="GO" id="GO:0007165">
    <property type="term" value="P:signal transduction"/>
    <property type="evidence" value="ECO:0007669"/>
    <property type="project" value="UniProtKB-KW"/>
</dbReference>
<protein>
    <submittedName>
        <fullName evidence="12">Chemotaxis protein</fullName>
    </submittedName>
</protein>
<dbReference type="SMART" id="SM00283">
    <property type="entry name" value="MA"/>
    <property type="match status" value="1"/>
</dbReference>
<evidence type="ECO:0000256" key="1">
    <source>
        <dbReference type="ARBA" id="ARBA00004651"/>
    </source>
</evidence>
<dbReference type="InterPro" id="IPR004090">
    <property type="entry name" value="Chemotax_Me-accpt_rcpt"/>
</dbReference>
<dbReference type="Proteomes" id="UP000244956">
    <property type="component" value="Unassembled WGS sequence"/>
</dbReference>
<keyword evidence="2" id="KW-1003">Cell membrane</keyword>
<dbReference type="CDD" id="cd06225">
    <property type="entry name" value="HAMP"/>
    <property type="match status" value="1"/>
</dbReference>
<keyword evidence="13" id="KW-1185">Reference proteome</keyword>
<sequence length="516" mass="56645">MKKISNKIVTLAVTVAFIIGGTTGLVTTYLLNNKQKKDLHQLNQMLKNNFDQLIKYEVETAESMLLKIDEVKREGVISEDQSQMLAEELLRDLRYGPEGYFWADTKEGDNVVLLGGDSEGKNRLELQDEKGNYLIKEIIDAGLKGGGYTDYWFSKKGGDEPLPKRSFSKYVEPFNWIIGTGNYIDDIDKVIAEIEEENKAYTRNIILSLLGIIVLLIIVSTGVAWIMGKRISNPIVKLTRTAGEIAKGNLKEKITTRTNDEVGILADSMRQMSEKLKEIILNISRASQDINGASNQISDSSQSLSQIAQQQASASEEVSASLEEMSSNIFQNAENSGKAQEIAQEATQSMQKMEESGQESILAIQDIAEKITIINDIAFQTNILALNAAVESARAGEAGKGFAVVAAEVRKLAERSKTAADEIAQLSKSTHSISEESATIIKTLVPEITNTHTLVQEINSASQEQNIGVQQINNALQELNESSQQNAASSEELASSAQQLTAQSKALDELVEFFKL</sequence>
<dbReference type="RefSeq" id="WP_109264840.1">
    <property type="nucleotide sequence ID" value="NZ_QEWP01000009.1"/>
</dbReference>
<dbReference type="CDD" id="cd11386">
    <property type="entry name" value="MCP_signal"/>
    <property type="match status" value="1"/>
</dbReference>
<dbReference type="Gene3D" id="3.30.450.20">
    <property type="entry name" value="PAS domain"/>
    <property type="match status" value="1"/>
</dbReference>
<dbReference type="SMART" id="SM00304">
    <property type="entry name" value="HAMP"/>
    <property type="match status" value="1"/>
</dbReference>
<evidence type="ECO:0000256" key="5">
    <source>
        <dbReference type="ARBA" id="ARBA00022989"/>
    </source>
</evidence>
<organism evidence="12 13">
    <name type="scientific">Marinilabilia rubra</name>
    <dbReference type="NCBI Taxonomy" id="2162893"/>
    <lineage>
        <taxon>Bacteria</taxon>
        <taxon>Pseudomonadati</taxon>
        <taxon>Bacteroidota</taxon>
        <taxon>Bacteroidia</taxon>
        <taxon>Marinilabiliales</taxon>
        <taxon>Marinilabiliaceae</taxon>
        <taxon>Marinilabilia</taxon>
    </lineage>
</organism>
<feature type="transmembrane region" description="Helical" evidence="9">
    <location>
        <begin position="205"/>
        <end position="227"/>
    </location>
</feature>
<comment type="similarity">
    <text evidence="7">Belongs to the methyl-accepting chemotaxis (MCP) protein family.</text>
</comment>
<proteinExistence type="inferred from homology"/>
<dbReference type="InterPro" id="IPR003660">
    <property type="entry name" value="HAMP_dom"/>
</dbReference>
<accession>A0A2U2B7P0</accession>
<gene>
    <name evidence="12" type="ORF">DDZ16_12670</name>
</gene>
<evidence type="ECO:0000256" key="2">
    <source>
        <dbReference type="ARBA" id="ARBA00022475"/>
    </source>
</evidence>
<evidence type="ECO:0000313" key="13">
    <source>
        <dbReference type="Proteomes" id="UP000244956"/>
    </source>
</evidence>
<evidence type="ECO:0000256" key="3">
    <source>
        <dbReference type="ARBA" id="ARBA00022500"/>
    </source>
</evidence>
<dbReference type="PANTHER" id="PTHR43531:SF11">
    <property type="entry name" value="METHYL-ACCEPTING CHEMOTAXIS PROTEIN 3"/>
    <property type="match status" value="1"/>
</dbReference>
<feature type="domain" description="Methyl-accepting transducer" evidence="10">
    <location>
        <begin position="286"/>
        <end position="501"/>
    </location>
</feature>
<comment type="caution">
    <text evidence="12">The sequence shown here is derived from an EMBL/GenBank/DDBJ whole genome shotgun (WGS) entry which is preliminary data.</text>
</comment>
<evidence type="ECO:0000259" key="10">
    <source>
        <dbReference type="PROSITE" id="PS50111"/>
    </source>
</evidence>
<dbReference type="PANTHER" id="PTHR43531">
    <property type="entry name" value="PROTEIN ICFG"/>
    <property type="match status" value="1"/>
</dbReference>
<keyword evidence="6 9" id="KW-0472">Membrane</keyword>
<keyword evidence="3" id="KW-0145">Chemotaxis</keyword>
<feature type="domain" description="HAMP" evidence="11">
    <location>
        <begin position="229"/>
        <end position="281"/>
    </location>
</feature>
<evidence type="ECO:0000256" key="6">
    <source>
        <dbReference type="ARBA" id="ARBA00023136"/>
    </source>
</evidence>
<dbReference type="Pfam" id="PF00672">
    <property type="entry name" value="HAMP"/>
    <property type="match status" value="1"/>
</dbReference>
<dbReference type="AlphaFoldDB" id="A0A2U2B7P0"/>
<reference evidence="12 13" key="1">
    <citation type="submission" date="2018-05" db="EMBL/GenBank/DDBJ databases">
        <title>Marinilabilia rubrum sp. nov., isolated from saltern sediment.</title>
        <authorList>
            <person name="Zhang R."/>
        </authorList>
    </citation>
    <scope>NUCLEOTIDE SEQUENCE [LARGE SCALE GENOMIC DNA]</scope>
    <source>
        <strain evidence="12 13">WTE16</strain>
    </source>
</reference>
<evidence type="ECO:0000256" key="7">
    <source>
        <dbReference type="ARBA" id="ARBA00029447"/>
    </source>
</evidence>
<dbReference type="EMBL" id="QEWP01000009">
    <property type="protein sequence ID" value="PWD99101.1"/>
    <property type="molecule type" value="Genomic_DNA"/>
</dbReference>
<dbReference type="SUPFAM" id="SSF58104">
    <property type="entry name" value="Methyl-accepting chemotaxis protein (MCP) signaling domain"/>
    <property type="match status" value="1"/>
</dbReference>
<keyword evidence="5 9" id="KW-1133">Transmembrane helix</keyword>
<dbReference type="OrthoDB" id="9810264at2"/>
<dbReference type="Pfam" id="PF17200">
    <property type="entry name" value="sCache_2"/>
    <property type="match status" value="1"/>
</dbReference>
<evidence type="ECO:0000259" key="11">
    <source>
        <dbReference type="PROSITE" id="PS50885"/>
    </source>
</evidence>
<name>A0A2U2B7P0_9BACT</name>
<evidence type="ECO:0000256" key="8">
    <source>
        <dbReference type="PROSITE-ProRule" id="PRU00284"/>
    </source>
</evidence>
<keyword evidence="4 9" id="KW-0812">Transmembrane</keyword>
<dbReference type="PROSITE" id="PS50111">
    <property type="entry name" value="CHEMOTAXIS_TRANSDUC_2"/>
    <property type="match status" value="1"/>
</dbReference>
<dbReference type="InterPro" id="IPR033480">
    <property type="entry name" value="sCache_2"/>
</dbReference>
<dbReference type="SMART" id="SM01049">
    <property type="entry name" value="Cache_2"/>
    <property type="match status" value="1"/>
</dbReference>
<keyword evidence="8" id="KW-0807">Transducer</keyword>
<dbReference type="InterPro" id="IPR004089">
    <property type="entry name" value="MCPsignal_dom"/>
</dbReference>
<evidence type="ECO:0000313" key="12">
    <source>
        <dbReference type="EMBL" id="PWD99101.1"/>
    </source>
</evidence>
<dbReference type="Pfam" id="PF00015">
    <property type="entry name" value="MCPsignal"/>
    <property type="match status" value="1"/>
</dbReference>
<dbReference type="InterPro" id="IPR051310">
    <property type="entry name" value="MCP_chemotaxis"/>
</dbReference>
<evidence type="ECO:0000256" key="4">
    <source>
        <dbReference type="ARBA" id="ARBA00022692"/>
    </source>
</evidence>
<dbReference type="PROSITE" id="PS50885">
    <property type="entry name" value="HAMP"/>
    <property type="match status" value="1"/>
</dbReference>
<dbReference type="GO" id="GO:0005886">
    <property type="term" value="C:plasma membrane"/>
    <property type="evidence" value="ECO:0007669"/>
    <property type="project" value="UniProtKB-SubCell"/>
</dbReference>
<dbReference type="PRINTS" id="PR00260">
    <property type="entry name" value="CHEMTRNSDUCR"/>
</dbReference>
<evidence type="ECO:0000256" key="9">
    <source>
        <dbReference type="SAM" id="Phobius"/>
    </source>
</evidence>
<dbReference type="GO" id="GO:0006935">
    <property type="term" value="P:chemotaxis"/>
    <property type="evidence" value="ECO:0007669"/>
    <property type="project" value="UniProtKB-KW"/>
</dbReference>
<dbReference type="GO" id="GO:0004888">
    <property type="term" value="F:transmembrane signaling receptor activity"/>
    <property type="evidence" value="ECO:0007669"/>
    <property type="project" value="InterPro"/>
</dbReference>